<evidence type="ECO:0000259" key="1">
    <source>
        <dbReference type="Pfam" id="PF04754"/>
    </source>
</evidence>
<reference evidence="2 3" key="1">
    <citation type="submission" date="2020-08" db="EMBL/GenBank/DDBJ databases">
        <title>Genome public.</title>
        <authorList>
            <person name="Liu C."/>
            <person name="Sun Q."/>
        </authorList>
    </citation>
    <scope>NUCLEOTIDE SEQUENCE [LARGE SCALE GENOMIC DNA]</scope>
    <source>
        <strain evidence="2 3">NSJ-37</strain>
    </source>
</reference>
<protein>
    <submittedName>
        <fullName evidence="2">Rpn family recombination-promoting nuclease/putative transposase</fullName>
    </submittedName>
</protein>
<accession>A0ABR7N3N1</accession>
<evidence type="ECO:0000313" key="2">
    <source>
        <dbReference type="EMBL" id="MBC8563215.1"/>
    </source>
</evidence>
<organism evidence="2 3">
    <name type="scientific">Jutongia huaianensis</name>
    <dbReference type="NCBI Taxonomy" id="2763668"/>
    <lineage>
        <taxon>Bacteria</taxon>
        <taxon>Bacillati</taxon>
        <taxon>Bacillota</taxon>
        <taxon>Clostridia</taxon>
        <taxon>Lachnospirales</taxon>
        <taxon>Lachnospiraceae</taxon>
        <taxon>Jutongia</taxon>
    </lineage>
</organism>
<evidence type="ECO:0000313" key="3">
    <source>
        <dbReference type="Proteomes" id="UP000606193"/>
    </source>
</evidence>
<dbReference type="EMBL" id="JACRSX010000017">
    <property type="protein sequence ID" value="MBC8563215.1"/>
    <property type="molecule type" value="Genomic_DNA"/>
</dbReference>
<feature type="domain" description="Transposase (putative) YhgA-like" evidence="1">
    <location>
        <begin position="77"/>
        <end position="166"/>
    </location>
</feature>
<name>A0ABR7N3N1_9FIRM</name>
<dbReference type="Pfam" id="PF04754">
    <property type="entry name" value="Transposase_31"/>
    <property type="match status" value="1"/>
</dbReference>
<dbReference type="RefSeq" id="WP_118689659.1">
    <property type="nucleotide sequence ID" value="NZ_JACRSX010000017.1"/>
</dbReference>
<dbReference type="Proteomes" id="UP000606193">
    <property type="component" value="Unassembled WGS sequence"/>
</dbReference>
<gene>
    <name evidence="2" type="ORF">H8704_11340</name>
</gene>
<proteinExistence type="predicted"/>
<comment type="caution">
    <text evidence="2">The sequence shown here is derived from an EMBL/GenBank/DDBJ whole genome shotgun (WGS) entry which is preliminary data.</text>
</comment>
<keyword evidence="3" id="KW-1185">Reference proteome</keyword>
<dbReference type="InterPro" id="IPR006842">
    <property type="entry name" value="Transposase_31"/>
</dbReference>
<sequence>MGEKDISEKLLADYEDVFADIVNVLLFHGEKRVIPSSLQSTKNRSHYKADDSKLHEQERDILKAWTDGHIQIALIGLENQTTPDTKMPVRIFGYEGANYRSQLNNQTIIPVISLVLYFGTETRWQKPRNLKALLNIPEGLEDYINDCHVHVFEIAWLPDEQINQFESDFGIVARYFSELRKNKNYVPDDTRTIQHVDEVLKLLAVMSGDHSYERILAPTGSKREVTTMCSVGQRLEEQGIKKGRVQERIELLVSLCKAGHISIDIAAAEMHVSKEKFQKYLDGEIPEP</sequence>